<dbReference type="PROSITE" id="PS51257">
    <property type="entry name" value="PROKAR_LIPOPROTEIN"/>
    <property type="match status" value="1"/>
</dbReference>
<evidence type="ECO:0000313" key="9">
    <source>
        <dbReference type="EMBL" id="TVY04023.1"/>
    </source>
</evidence>
<feature type="transmembrane region" description="Helical" evidence="7">
    <location>
        <begin position="185"/>
        <end position="207"/>
    </location>
</feature>
<dbReference type="Pfam" id="PF00528">
    <property type="entry name" value="BPD_transp_1"/>
    <property type="match status" value="1"/>
</dbReference>
<reference evidence="9 10" key="1">
    <citation type="submission" date="2019-07" db="EMBL/GenBank/DDBJ databases">
        <authorList>
            <person name="Kim J."/>
        </authorList>
    </citation>
    <scope>NUCLEOTIDE SEQUENCE [LARGE SCALE GENOMIC DNA]</scope>
    <source>
        <strain evidence="9 10">JC52</strain>
    </source>
</reference>
<feature type="transmembrane region" description="Helical" evidence="7">
    <location>
        <begin position="12"/>
        <end position="32"/>
    </location>
</feature>
<keyword evidence="3" id="KW-1003">Cell membrane</keyword>
<dbReference type="AlphaFoldDB" id="A0A559JVW8"/>
<proteinExistence type="inferred from homology"/>
<evidence type="ECO:0000256" key="4">
    <source>
        <dbReference type="ARBA" id="ARBA00022692"/>
    </source>
</evidence>
<dbReference type="GO" id="GO:0005886">
    <property type="term" value="C:plasma membrane"/>
    <property type="evidence" value="ECO:0007669"/>
    <property type="project" value="UniProtKB-SubCell"/>
</dbReference>
<protein>
    <submittedName>
        <fullName evidence="9">Carbohydrate ABC transporter permease</fullName>
    </submittedName>
</protein>
<name>A0A559JVW8_9BACL</name>
<dbReference type="GO" id="GO:0055085">
    <property type="term" value="P:transmembrane transport"/>
    <property type="evidence" value="ECO:0007669"/>
    <property type="project" value="InterPro"/>
</dbReference>
<comment type="similarity">
    <text evidence="7">Belongs to the binding-protein-dependent transport system permease family.</text>
</comment>
<dbReference type="PANTHER" id="PTHR43744:SF6">
    <property type="entry name" value="ABC TRANSPORTER PERMEASE PROTEIN YESQ-RELATED"/>
    <property type="match status" value="1"/>
</dbReference>
<organism evidence="9 10">
    <name type="scientific">Paenibacillus cremeus</name>
    <dbReference type="NCBI Taxonomy" id="2163881"/>
    <lineage>
        <taxon>Bacteria</taxon>
        <taxon>Bacillati</taxon>
        <taxon>Bacillota</taxon>
        <taxon>Bacilli</taxon>
        <taxon>Bacillales</taxon>
        <taxon>Paenibacillaceae</taxon>
        <taxon>Paenibacillus</taxon>
    </lineage>
</organism>
<keyword evidence="10" id="KW-1185">Reference proteome</keyword>
<dbReference type="InterPro" id="IPR000515">
    <property type="entry name" value="MetI-like"/>
</dbReference>
<evidence type="ECO:0000256" key="5">
    <source>
        <dbReference type="ARBA" id="ARBA00022989"/>
    </source>
</evidence>
<keyword evidence="2 7" id="KW-0813">Transport</keyword>
<feature type="transmembrane region" description="Helical" evidence="7">
    <location>
        <begin position="108"/>
        <end position="130"/>
    </location>
</feature>
<evidence type="ECO:0000259" key="8">
    <source>
        <dbReference type="PROSITE" id="PS50928"/>
    </source>
</evidence>
<evidence type="ECO:0000256" key="1">
    <source>
        <dbReference type="ARBA" id="ARBA00004651"/>
    </source>
</evidence>
<dbReference type="InterPro" id="IPR035906">
    <property type="entry name" value="MetI-like_sf"/>
</dbReference>
<evidence type="ECO:0000313" key="10">
    <source>
        <dbReference type="Proteomes" id="UP000317036"/>
    </source>
</evidence>
<comment type="caution">
    <text evidence="9">The sequence shown here is derived from an EMBL/GenBank/DDBJ whole genome shotgun (WGS) entry which is preliminary data.</text>
</comment>
<evidence type="ECO:0000256" key="3">
    <source>
        <dbReference type="ARBA" id="ARBA00022475"/>
    </source>
</evidence>
<keyword evidence="5 7" id="KW-1133">Transmembrane helix</keyword>
<feature type="transmembrane region" description="Helical" evidence="7">
    <location>
        <begin position="142"/>
        <end position="164"/>
    </location>
</feature>
<evidence type="ECO:0000256" key="2">
    <source>
        <dbReference type="ARBA" id="ARBA00022448"/>
    </source>
</evidence>
<dbReference type="Proteomes" id="UP000317036">
    <property type="component" value="Unassembled WGS sequence"/>
</dbReference>
<evidence type="ECO:0000256" key="7">
    <source>
        <dbReference type="RuleBase" id="RU363032"/>
    </source>
</evidence>
<keyword evidence="6 7" id="KW-0472">Membrane</keyword>
<gene>
    <name evidence="9" type="ORF">FPZ49_30945</name>
</gene>
<dbReference type="Gene3D" id="1.10.3720.10">
    <property type="entry name" value="MetI-like"/>
    <property type="match status" value="1"/>
</dbReference>
<feature type="domain" description="ABC transmembrane type-1" evidence="8">
    <location>
        <begin position="73"/>
        <end position="266"/>
    </location>
</feature>
<dbReference type="EMBL" id="VNJI01000061">
    <property type="protein sequence ID" value="TVY04023.1"/>
    <property type="molecule type" value="Genomic_DNA"/>
</dbReference>
<dbReference type="PROSITE" id="PS50928">
    <property type="entry name" value="ABC_TM1"/>
    <property type="match status" value="1"/>
</dbReference>
<keyword evidence="4 7" id="KW-0812">Transmembrane</keyword>
<feature type="transmembrane region" description="Helical" evidence="7">
    <location>
        <begin position="248"/>
        <end position="270"/>
    </location>
</feature>
<dbReference type="SUPFAM" id="SSF161098">
    <property type="entry name" value="MetI-like"/>
    <property type="match status" value="1"/>
</dbReference>
<accession>A0A559JVW8</accession>
<dbReference type="PANTHER" id="PTHR43744">
    <property type="entry name" value="ABC TRANSPORTER PERMEASE PROTEIN MG189-RELATED-RELATED"/>
    <property type="match status" value="1"/>
</dbReference>
<dbReference type="OrthoDB" id="9771544at2"/>
<feature type="transmembrane region" description="Helical" evidence="7">
    <location>
        <begin position="77"/>
        <end position="96"/>
    </location>
</feature>
<dbReference type="CDD" id="cd06261">
    <property type="entry name" value="TM_PBP2"/>
    <property type="match status" value="1"/>
</dbReference>
<evidence type="ECO:0000256" key="6">
    <source>
        <dbReference type="ARBA" id="ARBA00023136"/>
    </source>
</evidence>
<sequence>MAVPLRLQSVIFHTVVVLFACFMFYPVLWMLVSSFKADMHILDSMSLWPGKVTLDNYINGWSGFSGASFAIFFRNSLLIAMVAIIGNVFSCSLTAYPFARMDFPLKKLLFGMMLMTIMIPEHVLLIPQYIMFNTFGWVNTYLPLLVPRFFAVNSFFIYLMIQFVRSLPKELDQAATVDGCSRLQIYWKLILPLSMPVLVTAMIFTFISTWNDFLHPLIYISEVKHFTVSLGLSLFITSGEGKSEYSQLFAMSMLSLIPLLTVFVFFQRYIVDGIATSGIK</sequence>
<comment type="subcellular location">
    <subcellularLocation>
        <location evidence="1 7">Cell membrane</location>
        <topology evidence="1 7">Multi-pass membrane protein</topology>
    </subcellularLocation>
</comment>